<protein>
    <submittedName>
        <fullName evidence="2">Uncharacterized protein</fullName>
    </submittedName>
</protein>
<reference evidence="2" key="1">
    <citation type="submission" date="2021-03" db="EMBL/GenBank/DDBJ databases">
        <title>Draft genome sequence of rust myrtle Austropuccinia psidii MF-1, a brazilian biotype.</title>
        <authorList>
            <person name="Quecine M.C."/>
            <person name="Pachon D.M.R."/>
            <person name="Bonatelli M.L."/>
            <person name="Correr F.H."/>
            <person name="Franceschini L.M."/>
            <person name="Leite T.F."/>
            <person name="Margarido G.R.A."/>
            <person name="Almeida C.A."/>
            <person name="Ferrarezi J.A."/>
            <person name="Labate C.A."/>
        </authorList>
    </citation>
    <scope>NUCLEOTIDE SEQUENCE</scope>
    <source>
        <strain evidence="2">MF-1</strain>
    </source>
</reference>
<organism evidence="2 3">
    <name type="scientific">Austropuccinia psidii MF-1</name>
    <dbReference type="NCBI Taxonomy" id="1389203"/>
    <lineage>
        <taxon>Eukaryota</taxon>
        <taxon>Fungi</taxon>
        <taxon>Dikarya</taxon>
        <taxon>Basidiomycota</taxon>
        <taxon>Pucciniomycotina</taxon>
        <taxon>Pucciniomycetes</taxon>
        <taxon>Pucciniales</taxon>
        <taxon>Sphaerophragmiaceae</taxon>
        <taxon>Austropuccinia</taxon>
    </lineage>
</organism>
<evidence type="ECO:0000313" key="2">
    <source>
        <dbReference type="EMBL" id="MBW0471087.1"/>
    </source>
</evidence>
<sequence>MDKAGGFYFQNESSKFANEMILLFSHKRVVTRVSPKVVVQPVPQYILAPSPVSSERNRPNNIEKIPSQIRPVTQNTRIHPQDSDSNGPQPPAKKFLTPRENMRNANKVTDNEGEE</sequence>
<keyword evidence="3" id="KW-1185">Reference proteome</keyword>
<accession>A0A9Q3GLJ9</accession>
<feature type="compositionally biased region" description="Polar residues" evidence="1">
    <location>
        <begin position="70"/>
        <end position="87"/>
    </location>
</feature>
<comment type="caution">
    <text evidence="2">The sequence shown here is derived from an EMBL/GenBank/DDBJ whole genome shotgun (WGS) entry which is preliminary data.</text>
</comment>
<dbReference type="Proteomes" id="UP000765509">
    <property type="component" value="Unassembled WGS sequence"/>
</dbReference>
<gene>
    <name evidence="2" type="ORF">O181_010802</name>
</gene>
<evidence type="ECO:0000313" key="3">
    <source>
        <dbReference type="Proteomes" id="UP000765509"/>
    </source>
</evidence>
<name>A0A9Q3GLJ9_9BASI</name>
<evidence type="ECO:0000256" key="1">
    <source>
        <dbReference type="SAM" id="MobiDB-lite"/>
    </source>
</evidence>
<feature type="region of interest" description="Disordered" evidence="1">
    <location>
        <begin position="49"/>
        <end position="115"/>
    </location>
</feature>
<dbReference type="AlphaFoldDB" id="A0A9Q3GLJ9"/>
<dbReference type="EMBL" id="AVOT02002655">
    <property type="protein sequence ID" value="MBW0471087.1"/>
    <property type="molecule type" value="Genomic_DNA"/>
</dbReference>
<proteinExistence type="predicted"/>